<dbReference type="EMBL" id="BDSP01000050">
    <property type="protein sequence ID" value="GAX12213.1"/>
    <property type="molecule type" value="Genomic_DNA"/>
</dbReference>
<dbReference type="InParanoid" id="A0A1Z5JDY7"/>
<comment type="caution">
    <text evidence="2">The sequence shown here is derived from an EMBL/GenBank/DDBJ whole genome shotgun (WGS) entry which is preliminary data.</text>
</comment>
<evidence type="ECO:0000256" key="1">
    <source>
        <dbReference type="SAM" id="MobiDB-lite"/>
    </source>
</evidence>
<sequence length="236" mass="26058">MSNRSFLSNTADQQKCRSDSCASWASMQFAIDGSEATSHGRSESFDRSLLYQRNGEGLSNILEQVSRLSLQPPPDLSALKTPENVGKPILTLPEGKHDFTSRELYDLYRRFDTPVMMDAPLIPDSPDLSIVDEDDGSRPVMGAQRVPVLQPFFSPLQNRNLVNAGAARYAQQFCHSNDSKLESSRHLWAKSISSDPPPPMPIFAASPSQHENKQPAVPQLANALKMRKGATSMELS</sequence>
<evidence type="ECO:0000313" key="3">
    <source>
        <dbReference type="Proteomes" id="UP000198406"/>
    </source>
</evidence>
<dbReference type="AlphaFoldDB" id="A0A1Z5JDY7"/>
<proteinExistence type="predicted"/>
<protein>
    <submittedName>
        <fullName evidence="2">Uncharacterized protein</fullName>
    </submittedName>
</protein>
<accession>A0A1Z5JDY7</accession>
<gene>
    <name evidence="2" type="ORF">FisN_1Hh142</name>
</gene>
<dbReference type="Proteomes" id="UP000198406">
    <property type="component" value="Unassembled WGS sequence"/>
</dbReference>
<reference evidence="2 3" key="1">
    <citation type="journal article" date="2015" name="Plant Cell">
        <title>Oil accumulation by the oleaginous diatom Fistulifera solaris as revealed by the genome and transcriptome.</title>
        <authorList>
            <person name="Tanaka T."/>
            <person name="Maeda Y."/>
            <person name="Veluchamy A."/>
            <person name="Tanaka M."/>
            <person name="Abida H."/>
            <person name="Marechal E."/>
            <person name="Bowler C."/>
            <person name="Muto M."/>
            <person name="Sunaga Y."/>
            <person name="Tanaka M."/>
            <person name="Yoshino T."/>
            <person name="Taniguchi T."/>
            <person name="Fukuda Y."/>
            <person name="Nemoto M."/>
            <person name="Matsumoto M."/>
            <person name="Wong P.S."/>
            <person name="Aburatani S."/>
            <person name="Fujibuchi W."/>
        </authorList>
    </citation>
    <scope>NUCLEOTIDE SEQUENCE [LARGE SCALE GENOMIC DNA]</scope>
    <source>
        <strain evidence="2 3">JPCC DA0580</strain>
    </source>
</reference>
<evidence type="ECO:0000313" key="2">
    <source>
        <dbReference type="EMBL" id="GAX12213.1"/>
    </source>
</evidence>
<name>A0A1Z5JDY7_FISSO</name>
<feature type="region of interest" description="Disordered" evidence="1">
    <location>
        <begin position="190"/>
        <end position="216"/>
    </location>
</feature>
<organism evidence="2 3">
    <name type="scientific">Fistulifera solaris</name>
    <name type="common">Oleaginous diatom</name>
    <dbReference type="NCBI Taxonomy" id="1519565"/>
    <lineage>
        <taxon>Eukaryota</taxon>
        <taxon>Sar</taxon>
        <taxon>Stramenopiles</taxon>
        <taxon>Ochrophyta</taxon>
        <taxon>Bacillariophyta</taxon>
        <taxon>Bacillariophyceae</taxon>
        <taxon>Bacillariophycidae</taxon>
        <taxon>Naviculales</taxon>
        <taxon>Naviculaceae</taxon>
        <taxon>Fistulifera</taxon>
    </lineage>
</organism>
<keyword evidence="3" id="KW-1185">Reference proteome</keyword>